<keyword evidence="1" id="KW-0812">Transmembrane</keyword>
<name>D3UH24_HELM1</name>
<evidence type="ECO:0000313" key="4">
    <source>
        <dbReference type="Proteomes" id="UP000001522"/>
    </source>
</evidence>
<dbReference type="EMBL" id="FN555004">
    <property type="protein sequence ID" value="CBG39796.1"/>
    <property type="molecule type" value="Genomic_DNA"/>
</dbReference>
<gene>
    <name evidence="3" type="ordered locus">HMU05350</name>
</gene>
<organism evidence="3 4">
    <name type="scientific">Helicobacter mustelae (strain ATCC 43772 / CCUG 25715 / CIP 103759 / LMG 18044 / NCTC 12198 / R85-136P)</name>
    <name type="common">Campylobacter mustelae</name>
    <dbReference type="NCBI Taxonomy" id="679897"/>
    <lineage>
        <taxon>Bacteria</taxon>
        <taxon>Pseudomonadati</taxon>
        <taxon>Campylobacterota</taxon>
        <taxon>Epsilonproteobacteria</taxon>
        <taxon>Campylobacterales</taxon>
        <taxon>Helicobacteraceae</taxon>
        <taxon>Helicobacter</taxon>
    </lineage>
</organism>
<dbReference type="Proteomes" id="UP000001522">
    <property type="component" value="Chromosome"/>
</dbReference>
<dbReference type="AlphaFoldDB" id="D3UH24"/>
<keyword evidence="4" id="KW-1185">Reference proteome</keyword>
<sequence>MNFLHFGRNFDLVLDFGFKPIFWTLPLFLAALYGLLVLHHFSRLWLLPGFLVLLGIFFAFPSFFAMIFGGFFALAFLLALTDWRDLAVPTWLNFSLVVLGFVALFGVLDPWQRLLESFGLLGIFAFLQNLGRYFMKKEMLGDGDLIFVLGLCLVFGWVSSMEAIFLGSVFGMFFVCIRGRVPMPFISFMSIGIFFDFLLGLLDV</sequence>
<dbReference type="STRING" id="679897.HMU05350"/>
<feature type="transmembrane region" description="Helical" evidence="1">
    <location>
        <begin position="86"/>
        <end position="107"/>
    </location>
</feature>
<feature type="domain" description="Prepilin type IV endopeptidase peptidase" evidence="2">
    <location>
        <begin position="71"/>
        <end position="175"/>
    </location>
</feature>
<keyword evidence="1" id="KW-1133">Transmembrane helix</keyword>
<dbReference type="Gene3D" id="1.20.120.1220">
    <property type="match status" value="1"/>
</dbReference>
<dbReference type="InterPro" id="IPR000045">
    <property type="entry name" value="Prepilin_IV_endopep_pep"/>
</dbReference>
<feature type="transmembrane region" description="Helical" evidence="1">
    <location>
        <begin position="50"/>
        <end position="80"/>
    </location>
</feature>
<dbReference type="HOGENOM" id="CLU_1341713_0_0_7"/>
<dbReference type="GO" id="GO:0004190">
    <property type="term" value="F:aspartic-type endopeptidase activity"/>
    <property type="evidence" value="ECO:0007669"/>
    <property type="project" value="InterPro"/>
</dbReference>
<feature type="transmembrane region" description="Helical" evidence="1">
    <location>
        <begin position="146"/>
        <end position="176"/>
    </location>
</feature>
<keyword evidence="1" id="KW-0472">Membrane</keyword>
<evidence type="ECO:0000256" key="1">
    <source>
        <dbReference type="SAM" id="Phobius"/>
    </source>
</evidence>
<dbReference type="Pfam" id="PF01478">
    <property type="entry name" value="Peptidase_A24"/>
    <property type="match status" value="1"/>
</dbReference>
<dbReference type="RefSeq" id="WP_013022880.1">
    <property type="nucleotide sequence ID" value="NC_013949.1"/>
</dbReference>
<reference evidence="3 4" key="1">
    <citation type="journal article" date="2010" name="BMC Genomics">
        <title>Comparative genomics and proteomics of Helicobacter mustelae, an ulcerogenic and carcinogenic gastric pathogen.</title>
        <authorList>
            <person name="O'Toole P.W."/>
            <person name="Snelling W.J."/>
            <person name="Canchaya C."/>
            <person name="Forde B.M."/>
            <person name="Hardie K.R."/>
            <person name="Josenhans C."/>
            <person name="Graham R.L.J."/>
            <person name="McMullan G."/>
            <person name="Parkhill J."/>
            <person name="Belda E."/>
            <person name="Bentley S.D."/>
        </authorList>
    </citation>
    <scope>NUCLEOTIDE SEQUENCE [LARGE SCALE GENOMIC DNA]</scope>
    <source>
        <strain evidence="4">ATCC 43772 / LMG 18044 / NCTC 12198 / 12198</strain>
    </source>
</reference>
<proteinExistence type="predicted"/>
<dbReference type="KEGG" id="hms:HMU05350"/>
<feature type="transmembrane region" description="Helical" evidence="1">
    <location>
        <begin position="114"/>
        <end position="134"/>
    </location>
</feature>
<accession>D3UH24</accession>
<dbReference type="GO" id="GO:0016020">
    <property type="term" value="C:membrane"/>
    <property type="evidence" value="ECO:0007669"/>
    <property type="project" value="InterPro"/>
</dbReference>
<protein>
    <submittedName>
        <fullName evidence="3">Putative Type IV prepilin peptidase</fullName>
    </submittedName>
</protein>
<feature type="transmembrane region" description="Helical" evidence="1">
    <location>
        <begin position="183"/>
        <end position="202"/>
    </location>
</feature>
<feature type="transmembrane region" description="Helical" evidence="1">
    <location>
        <begin position="20"/>
        <end position="38"/>
    </location>
</feature>
<evidence type="ECO:0000259" key="2">
    <source>
        <dbReference type="Pfam" id="PF01478"/>
    </source>
</evidence>
<evidence type="ECO:0000313" key="3">
    <source>
        <dbReference type="EMBL" id="CBG39796.1"/>
    </source>
</evidence>